<dbReference type="EMBL" id="FPCA01000002">
    <property type="protein sequence ID" value="SFU68530.1"/>
    <property type="molecule type" value="Genomic_DNA"/>
</dbReference>
<evidence type="ECO:0000313" key="1">
    <source>
        <dbReference type="EMBL" id="SFU68530.1"/>
    </source>
</evidence>
<gene>
    <name evidence="1" type="ORF">SAMN04487941_1955</name>
</gene>
<name>A0A1I7I6F3_9BACT</name>
<dbReference type="Proteomes" id="UP000182491">
    <property type="component" value="Unassembled WGS sequence"/>
</dbReference>
<organism evidence="1 2">
    <name type="scientific">Pontibacter akesuensis</name>
    <dbReference type="NCBI Taxonomy" id="388950"/>
    <lineage>
        <taxon>Bacteria</taxon>
        <taxon>Pseudomonadati</taxon>
        <taxon>Bacteroidota</taxon>
        <taxon>Cytophagia</taxon>
        <taxon>Cytophagales</taxon>
        <taxon>Hymenobacteraceae</taxon>
        <taxon>Pontibacter</taxon>
    </lineage>
</organism>
<proteinExistence type="predicted"/>
<protein>
    <submittedName>
        <fullName evidence="1">Uncharacterized protein</fullName>
    </submittedName>
</protein>
<dbReference type="AlphaFoldDB" id="A0A1I7I6F3"/>
<sequence length="54" mass="6074">MLYTILKYNIACRVNCKVSKGALYASWSHSGNPTKAGAKSAEFSEYVIYVTYKF</sequence>
<accession>A0A1I7I6F3</accession>
<keyword evidence="2" id="KW-1185">Reference proteome</keyword>
<dbReference type="STRING" id="388950.GCA_001611675_01588"/>
<reference evidence="2" key="1">
    <citation type="submission" date="2016-10" db="EMBL/GenBank/DDBJ databases">
        <authorList>
            <person name="Varghese N."/>
        </authorList>
    </citation>
    <scope>NUCLEOTIDE SEQUENCE [LARGE SCALE GENOMIC DNA]</scope>
    <source>
        <strain evidence="2">DSM 18820</strain>
    </source>
</reference>
<evidence type="ECO:0000313" key="2">
    <source>
        <dbReference type="Proteomes" id="UP000182491"/>
    </source>
</evidence>